<comment type="subunit">
    <text evidence="4 15">Heterotetramer consisting of two non-identical subunits: a beta subunit (TrpG) and a large alpha subunit (TrpE).</text>
</comment>
<reference evidence="19 20" key="1">
    <citation type="submission" date="2017-03" db="EMBL/GenBank/DDBJ databases">
        <authorList>
            <person name="Afonso C.L."/>
            <person name="Miller P.J."/>
            <person name="Scott M.A."/>
            <person name="Spackman E."/>
            <person name="Goraichik I."/>
            <person name="Dimitrov K.M."/>
            <person name="Suarez D.L."/>
            <person name="Swayne D.E."/>
        </authorList>
    </citation>
    <scope>NUCLEOTIDE SEQUENCE [LARGE SCALE GENOMIC DNA]</scope>
    <source>
        <strain evidence="19 20">CECT 8367</strain>
    </source>
</reference>
<dbReference type="PANTHER" id="PTHR11236">
    <property type="entry name" value="AMINOBENZOATE/ANTHRANILATE SYNTHASE"/>
    <property type="match status" value="1"/>
</dbReference>
<evidence type="ECO:0000313" key="19">
    <source>
        <dbReference type="EMBL" id="SLN35135.1"/>
    </source>
</evidence>
<keyword evidence="11 15" id="KW-0057">Aromatic amino acid biosynthesis</keyword>
<evidence type="ECO:0000256" key="8">
    <source>
        <dbReference type="ARBA" id="ARBA00022723"/>
    </source>
</evidence>
<dbReference type="Pfam" id="PF04715">
    <property type="entry name" value="Anth_synt_I_N"/>
    <property type="match status" value="1"/>
</dbReference>
<comment type="similarity">
    <text evidence="3 15">Belongs to the anthranilate synthase component I family.</text>
</comment>
<evidence type="ECO:0000256" key="6">
    <source>
        <dbReference type="ARBA" id="ARBA00020653"/>
    </source>
</evidence>
<dbReference type="Pfam" id="PF00425">
    <property type="entry name" value="Chorismate_bind"/>
    <property type="match status" value="1"/>
</dbReference>
<dbReference type="OrthoDB" id="9803598at2"/>
<keyword evidence="21" id="KW-1185">Reference proteome</keyword>
<comment type="catalytic activity">
    <reaction evidence="14 15">
        <text>chorismate + L-glutamine = anthranilate + pyruvate + L-glutamate + H(+)</text>
        <dbReference type="Rhea" id="RHEA:21732"/>
        <dbReference type="ChEBI" id="CHEBI:15361"/>
        <dbReference type="ChEBI" id="CHEBI:15378"/>
        <dbReference type="ChEBI" id="CHEBI:16567"/>
        <dbReference type="ChEBI" id="CHEBI:29748"/>
        <dbReference type="ChEBI" id="CHEBI:29985"/>
        <dbReference type="ChEBI" id="CHEBI:58359"/>
        <dbReference type="EC" id="4.1.3.27"/>
    </reaction>
</comment>
<dbReference type="UniPathway" id="UPA00035">
    <property type="reaction ID" value="UER00040"/>
</dbReference>
<comment type="cofactor">
    <cofactor evidence="1 15">
        <name>Mg(2+)</name>
        <dbReference type="ChEBI" id="CHEBI:18420"/>
    </cofactor>
</comment>
<evidence type="ECO:0000259" key="17">
    <source>
        <dbReference type="Pfam" id="PF04715"/>
    </source>
</evidence>
<evidence type="ECO:0000256" key="3">
    <source>
        <dbReference type="ARBA" id="ARBA00009562"/>
    </source>
</evidence>
<dbReference type="SUPFAM" id="SSF56322">
    <property type="entry name" value="ADC synthase"/>
    <property type="match status" value="1"/>
</dbReference>
<dbReference type="PANTHER" id="PTHR11236:SF48">
    <property type="entry name" value="ISOCHORISMATE SYNTHASE MENF"/>
    <property type="match status" value="1"/>
</dbReference>
<dbReference type="GO" id="GO:0046872">
    <property type="term" value="F:metal ion binding"/>
    <property type="evidence" value="ECO:0007669"/>
    <property type="project" value="UniProtKB-KW"/>
</dbReference>
<evidence type="ECO:0000256" key="7">
    <source>
        <dbReference type="ARBA" id="ARBA00022605"/>
    </source>
</evidence>
<keyword evidence="9 15" id="KW-0822">Tryptophan biosynthesis</keyword>
<dbReference type="InterPro" id="IPR005256">
    <property type="entry name" value="Anth_synth_I_PabB"/>
</dbReference>
<evidence type="ECO:0000256" key="14">
    <source>
        <dbReference type="ARBA" id="ARBA00047683"/>
    </source>
</evidence>
<dbReference type="Gene3D" id="3.60.120.10">
    <property type="entry name" value="Anthranilate synthase"/>
    <property type="match status" value="1"/>
</dbReference>
<keyword evidence="7 15" id="KW-0028">Amino-acid biosynthesis</keyword>
<dbReference type="Proteomes" id="UP000193495">
    <property type="component" value="Unassembled WGS sequence"/>
</dbReference>
<dbReference type="Proteomes" id="UP000240624">
    <property type="component" value="Unassembled WGS sequence"/>
</dbReference>
<evidence type="ECO:0000313" key="21">
    <source>
        <dbReference type="Proteomes" id="UP000240624"/>
    </source>
</evidence>
<dbReference type="PRINTS" id="PR00095">
    <property type="entry name" value="ANTSNTHASEI"/>
</dbReference>
<keyword evidence="10 15" id="KW-0460">Magnesium</keyword>
<dbReference type="InterPro" id="IPR006805">
    <property type="entry name" value="Anth_synth_I_N"/>
</dbReference>
<evidence type="ECO:0000256" key="12">
    <source>
        <dbReference type="ARBA" id="ARBA00023239"/>
    </source>
</evidence>
<evidence type="ECO:0000256" key="2">
    <source>
        <dbReference type="ARBA" id="ARBA00004873"/>
    </source>
</evidence>
<evidence type="ECO:0000256" key="10">
    <source>
        <dbReference type="ARBA" id="ARBA00022842"/>
    </source>
</evidence>
<dbReference type="EMBL" id="PYGB01000002">
    <property type="protein sequence ID" value="PSK87852.1"/>
    <property type="molecule type" value="Genomic_DNA"/>
</dbReference>
<evidence type="ECO:0000259" key="16">
    <source>
        <dbReference type="Pfam" id="PF00425"/>
    </source>
</evidence>
<organism evidence="19 20">
    <name type="scientific">Limimaricola soesokkakensis</name>
    <dbReference type="NCBI Taxonomy" id="1343159"/>
    <lineage>
        <taxon>Bacteria</taxon>
        <taxon>Pseudomonadati</taxon>
        <taxon>Pseudomonadota</taxon>
        <taxon>Alphaproteobacteria</taxon>
        <taxon>Rhodobacterales</taxon>
        <taxon>Paracoccaceae</taxon>
        <taxon>Limimaricola</taxon>
    </lineage>
</organism>
<evidence type="ECO:0000256" key="4">
    <source>
        <dbReference type="ARBA" id="ARBA00011575"/>
    </source>
</evidence>
<dbReference type="GO" id="GO:0004049">
    <property type="term" value="F:anthranilate synthase activity"/>
    <property type="evidence" value="ECO:0007669"/>
    <property type="project" value="UniProtKB-EC"/>
</dbReference>
<evidence type="ECO:0000313" key="20">
    <source>
        <dbReference type="Proteomes" id="UP000193495"/>
    </source>
</evidence>
<name>A0A1X6YZ62_9RHOB</name>
<keyword evidence="12 15" id="KW-0456">Lyase</keyword>
<dbReference type="GO" id="GO:0000162">
    <property type="term" value="P:L-tryptophan biosynthetic process"/>
    <property type="evidence" value="ECO:0007669"/>
    <property type="project" value="UniProtKB-UniPathway"/>
</dbReference>
<gene>
    <name evidence="15 19" type="primary">trpE</name>
    <name evidence="18" type="ORF">CLV79_102341</name>
    <name evidence="19" type="ORF">LOS8367_01423</name>
</gene>
<evidence type="ECO:0000256" key="5">
    <source>
        <dbReference type="ARBA" id="ARBA00012266"/>
    </source>
</evidence>
<dbReference type="EC" id="4.1.3.27" evidence="5 15"/>
<comment type="function">
    <text evidence="13 15">Part of a heterotetrameric complex that catalyzes the two-step biosynthesis of anthranilate, an intermediate in the biosynthesis of L-tryptophan. In the first step, the glutamine-binding beta subunit (TrpG) of anthranilate synthase (AS) provides the glutamine amidotransferase activity which generates ammonia as a substrate that, along with chorismate, is used in the second step, catalyzed by the large alpha subunit of AS (TrpE) to produce anthranilate. In the absence of TrpG, TrpE can synthesize anthranilate directly from chorismate and high concentrations of ammonia.</text>
</comment>
<evidence type="ECO:0000313" key="18">
    <source>
        <dbReference type="EMBL" id="PSK87852.1"/>
    </source>
</evidence>
<dbReference type="InterPro" id="IPR005801">
    <property type="entry name" value="ADC_synthase"/>
</dbReference>
<proteinExistence type="inferred from homology"/>
<feature type="domain" description="Anthranilate synthase component I N-terminal" evidence="17">
    <location>
        <begin position="28"/>
        <end position="172"/>
    </location>
</feature>
<sequence>MLSPDFETFRQGYETGANQIVWTRLAADLDTPVSLMLKLANAGKHAFILESVTGGEARGRYSIIGMNPDLVWDCRGTQSRVNRAARYDDDAFEDLDGHPLDTLRALLAESRIDLPEDLPAASAGLFGYLGYDMIRLVERLPDVNPDPLGLPDAVMMRPTVVAVLDGVKGEVILVAPAWCGQGQSARAAFAQAAERVTEAMRALDRPVPQEARALQAPAPLSEPVSNFTHEGYLAAVEKAKEYIRAGDIFQVVPAQRWTQDFAEPPFALYRSLRRTNPSPFMFYFNFGGYQLVGASPEILVRVMGGEVTIRPIAGTRPRGATPEQDRANEESLLADAKELSEHLMLLDLGRNDVGRVAKPGTVRPTERFIIERYSHVMHIVSNVVGELRDDQDALSALLAGLPAGTVSGAPKVRAMEIIDELEPEKRGVYGGGLGYFSAGGDMDMCIALRTAVVQDGKLYIQAGGGVVHDSDPEAEYMETVHKSNALRRAAADAAMFRPEGNG</sequence>
<accession>A0A1X6YZ62</accession>
<dbReference type="InterPro" id="IPR015890">
    <property type="entry name" value="Chorismate_C"/>
</dbReference>
<dbReference type="EMBL" id="FWFY01000003">
    <property type="protein sequence ID" value="SLN35135.1"/>
    <property type="molecule type" value="Genomic_DNA"/>
</dbReference>
<evidence type="ECO:0000256" key="1">
    <source>
        <dbReference type="ARBA" id="ARBA00001946"/>
    </source>
</evidence>
<feature type="domain" description="Chorismate-utilising enzyme C-terminal" evidence="16">
    <location>
        <begin position="229"/>
        <end position="482"/>
    </location>
</feature>
<evidence type="ECO:0000256" key="13">
    <source>
        <dbReference type="ARBA" id="ARBA00025634"/>
    </source>
</evidence>
<evidence type="ECO:0000256" key="11">
    <source>
        <dbReference type="ARBA" id="ARBA00023141"/>
    </source>
</evidence>
<dbReference type="NCBIfam" id="TIGR00564">
    <property type="entry name" value="trpE_most"/>
    <property type="match status" value="1"/>
</dbReference>
<evidence type="ECO:0000256" key="9">
    <source>
        <dbReference type="ARBA" id="ARBA00022822"/>
    </source>
</evidence>
<reference evidence="18 21" key="2">
    <citation type="submission" date="2018-03" db="EMBL/GenBank/DDBJ databases">
        <title>Genomic Encyclopedia of Archaeal and Bacterial Type Strains, Phase II (KMG-II): from individual species to whole genera.</title>
        <authorList>
            <person name="Goeker M."/>
        </authorList>
    </citation>
    <scope>NUCLEOTIDE SEQUENCE [LARGE SCALE GENOMIC DNA]</scope>
    <source>
        <strain evidence="18 21">DSM 29956</strain>
    </source>
</reference>
<protein>
    <recommendedName>
        <fullName evidence="6 15">Anthranilate synthase component 1</fullName>
        <ecNumber evidence="5 15">4.1.3.27</ecNumber>
    </recommendedName>
</protein>
<dbReference type="AlphaFoldDB" id="A0A1X6YZ62"/>
<comment type="pathway">
    <text evidence="2 15">Amino-acid biosynthesis; L-tryptophan biosynthesis; L-tryptophan from chorismate: step 1/5.</text>
</comment>
<evidence type="ECO:0000256" key="15">
    <source>
        <dbReference type="RuleBase" id="RU364045"/>
    </source>
</evidence>
<keyword evidence="8 15" id="KW-0479">Metal-binding</keyword>
<dbReference type="InterPro" id="IPR019999">
    <property type="entry name" value="Anth_synth_I-like"/>
</dbReference>